<name>A0A346A1Y9_9HYPH</name>
<evidence type="ECO:0000259" key="1">
    <source>
        <dbReference type="SMART" id="SM00966"/>
    </source>
</evidence>
<dbReference type="SUPFAM" id="SSF89447">
    <property type="entry name" value="AbrB/MazE/MraZ-like"/>
    <property type="match status" value="1"/>
</dbReference>
<dbReference type="InterPro" id="IPR037914">
    <property type="entry name" value="SpoVT-AbrB_sf"/>
</dbReference>
<organism evidence="2 3">
    <name type="scientific">Pseudolabrys taiwanensis</name>
    <dbReference type="NCBI Taxonomy" id="331696"/>
    <lineage>
        <taxon>Bacteria</taxon>
        <taxon>Pseudomonadati</taxon>
        <taxon>Pseudomonadota</taxon>
        <taxon>Alphaproteobacteria</taxon>
        <taxon>Hyphomicrobiales</taxon>
        <taxon>Xanthobacteraceae</taxon>
        <taxon>Pseudolabrys</taxon>
    </lineage>
</organism>
<keyword evidence="2" id="KW-0238">DNA-binding</keyword>
<dbReference type="Gene3D" id="2.10.260.10">
    <property type="match status" value="1"/>
</dbReference>
<gene>
    <name evidence="2" type="ORF">DW352_23305</name>
</gene>
<proteinExistence type="predicted"/>
<dbReference type="GO" id="GO:0003677">
    <property type="term" value="F:DNA binding"/>
    <property type="evidence" value="ECO:0007669"/>
    <property type="project" value="UniProtKB-KW"/>
</dbReference>
<dbReference type="SMART" id="SM00966">
    <property type="entry name" value="SpoVT_AbrB"/>
    <property type="match status" value="1"/>
</dbReference>
<dbReference type="RefSeq" id="WP_115693565.1">
    <property type="nucleotide sequence ID" value="NZ_CP031417.1"/>
</dbReference>
<keyword evidence="3" id="KW-1185">Reference proteome</keyword>
<evidence type="ECO:0000313" key="3">
    <source>
        <dbReference type="Proteomes" id="UP000254889"/>
    </source>
</evidence>
<dbReference type="NCBIfam" id="TIGR02609">
    <property type="entry name" value="doc_partner"/>
    <property type="match status" value="1"/>
</dbReference>
<accession>A0A346A1Y9</accession>
<dbReference type="InterPro" id="IPR013432">
    <property type="entry name" value="Doc_partner"/>
</dbReference>
<dbReference type="InterPro" id="IPR007159">
    <property type="entry name" value="SpoVT-AbrB_dom"/>
</dbReference>
<dbReference type="EMBL" id="CP031417">
    <property type="protein sequence ID" value="AXK83186.1"/>
    <property type="molecule type" value="Genomic_DNA"/>
</dbReference>
<dbReference type="Proteomes" id="UP000254889">
    <property type="component" value="Chromosome"/>
</dbReference>
<dbReference type="KEGG" id="ptaw:DW352_23305"/>
<dbReference type="OrthoDB" id="5459182at2"/>
<sequence length="86" mass="9766">MNDQARTSALEGYLLQVKKVGNSLGLILPKELLARLRLKEGDKLHVVEQTERGVKLSPYDPKHAKAMELARRSFRKYADTYKALAK</sequence>
<dbReference type="AlphaFoldDB" id="A0A346A1Y9"/>
<protein>
    <submittedName>
        <fullName evidence="2">AbrB/MazE/SpoVT family DNA-binding domain-containing protein</fullName>
    </submittedName>
</protein>
<feature type="domain" description="SpoVT-AbrB" evidence="1">
    <location>
        <begin position="18"/>
        <end position="64"/>
    </location>
</feature>
<dbReference type="Pfam" id="PF04014">
    <property type="entry name" value="MazE_antitoxin"/>
    <property type="match status" value="1"/>
</dbReference>
<evidence type="ECO:0000313" key="2">
    <source>
        <dbReference type="EMBL" id="AXK83186.1"/>
    </source>
</evidence>
<reference evidence="2 3" key="1">
    <citation type="submission" date="2018-07" db="EMBL/GenBank/DDBJ databases">
        <authorList>
            <person name="Quirk P.G."/>
            <person name="Krulwich T.A."/>
        </authorList>
    </citation>
    <scope>NUCLEOTIDE SEQUENCE [LARGE SCALE GENOMIC DNA]</scope>
    <source>
        <strain evidence="2 3">CC-BB4</strain>
    </source>
</reference>